<dbReference type="PANTHER" id="PTHR43630">
    <property type="entry name" value="POLY-BETA-1,6-N-ACETYL-D-GLUCOSAMINE SYNTHASE"/>
    <property type="match status" value="1"/>
</dbReference>
<evidence type="ECO:0000313" key="2">
    <source>
        <dbReference type="Proteomes" id="UP000596248"/>
    </source>
</evidence>
<keyword evidence="2" id="KW-1185">Reference proteome</keyword>
<gene>
    <name evidence="1" type="ORF">JNE38_19180</name>
</gene>
<reference evidence="1 2" key="1">
    <citation type="submission" date="2021-01" db="EMBL/GenBank/DDBJ databases">
        <title>Identification of strong promoters based on the transcriptome of Brevibacillus choshinensis.</title>
        <authorList>
            <person name="Yao D."/>
            <person name="Zhang K."/>
            <person name="Wu J."/>
        </authorList>
    </citation>
    <scope>NUCLEOTIDE SEQUENCE [LARGE SCALE GENOMIC DNA]</scope>
    <source>
        <strain evidence="1 2">HPD31-SP3</strain>
    </source>
</reference>
<accession>A0ABX7FHL2</accession>
<dbReference type="RefSeq" id="WP_203255219.1">
    <property type="nucleotide sequence ID" value="NZ_CP069127.1"/>
</dbReference>
<dbReference type="SUPFAM" id="SSF53448">
    <property type="entry name" value="Nucleotide-diphospho-sugar transferases"/>
    <property type="match status" value="2"/>
</dbReference>
<dbReference type="Gene3D" id="3.90.550.10">
    <property type="entry name" value="Spore Coat Polysaccharide Biosynthesis Protein SpsA, Chain A"/>
    <property type="match status" value="2"/>
</dbReference>
<dbReference type="CDD" id="cd00761">
    <property type="entry name" value="Glyco_tranf_GTA_type"/>
    <property type="match status" value="1"/>
</dbReference>
<protein>
    <submittedName>
        <fullName evidence="1">Glycosyltransferase</fullName>
    </submittedName>
</protein>
<evidence type="ECO:0000313" key="1">
    <source>
        <dbReference type="EMBL" id="QRG65713.1"/>
    </source>
</evidence>
<dbReference type="Proteomes" id="UP000596248">
    <property type="component" value="Chromosome"/>
</dbReference>
<dbReference type="EMBL" id="CP069127">
    <property type="protein sequence ID" value="QRG65713.1"/>
    <property type="molecule type" value="Genomic_DNA"/>
</dbReference>
<dbReference type="Pfam" id="PF13704">
    <property type="entry name" value="Glyco_tranf_2_4"/>
    <property type="match status" value="1"/>
</dbReference>
<sequence length="531" mass="63340">MNRRRILIGSPVHQEPEILRLFLESLLALNKESVELHFLFIDDNEKSNSSEMLRSFRENNLHVEIIEANSGDLYIRDEATHYWSESLIWKVAEFKNEIIRRALNGSYDYLFLIDSDVLVHPQTIEHLVKKQKDIVAEIFWTRWQPEATPQPQVWLKDVYTQYEQERGENVTEAEKEARYTAFLSQLKKPGIYEVGGLGACTLISRKVLLAGVHFSQIKNLSFWGEDRHFCIRAAAFGFSLFVDTEYPAFHIYRKSDLAKAEQFMQDFRKNQHNRPIQAREVLGFPWGAYIPKRPQITLSMVVKNEANRYLKKALIQHRAYIDNAVIIDDGSRDDTVEVCRELLKGIPLRIIRNEVSKFTNEIELRRQQWEETIKTNPEWILNLDADELFEERFKTEVNDLISRKDIDLYNFRLFDFWNETHYREDSYWCAHFTYRPFLLRYRPHFEYRWKVAPQHCGRFPENIFQLPNTISPIRLKHYGWAKWEDRLEKYERFLSLDPEAKFGWREQYLSILDDCPNLVPWVEEEREGSPA</sequence>
<name>A0ABX7FHL2_BRECH</name>
<organism evidence="1 2">
    <name type="scientific">Brevibacillus choshinensis</name>
    <dbReference type="NCBI Taxonomy" id="54911"/>
    <lineage>
        <taxon>Bacteria</taxon>
        <taxon>Bacillati</taxon>
        <taxon>Bacillota</taxon>
        <taxon>Bacilli</taxon>
        <taxon>Bacillales</taxon>
        <taxon>Paenibacillaceae</taxon>
        <taxon>Brevibacillus</taxon>
    </lineage>
</organism>
<dbReference type="PANTHER" id="PTHR43630:SF2">
    <property type="entry name" value="GLYCOSYLTRANSFERASE"/>
    <property type="match status" value="1"/>
</dbReference>
<proteinExistence type="predicted"/>
<dbReference type="InterPro" id="IPR029044">
    <property type="entry name" value="Nucleotide-diphossugar_trans"/>
</dbReference>